<name>A0ABP1G9A5_9CHLO</name>
<reference evidence="1 2" key="1">
    <citation type="submission" date="2024-06" db="EMBL/GenBank/DDBJ databases">
        <authorList>
            <person name="Kraege A."/>
            <person name="Thomma B."/>
        </authorList>
    </citation>
    <scope>NUCLEOTIDE SEQUENCE [LARGE SCALE GENOMIC DNA]</scope>
</reference>
<evidence type="ECO:0000313" key="1">
    <source>
        <dbReference type="EMBL" id="CAL5227897.1"/>
    </source>
</evidence>
<keyword evidence="2" id="KW-1185">Reference proteome</keyword>
<dbReference type="PANTHER" id="PTHR48191">
    <property type="entry name" value="PROTEIN HHL1 CHLOROPLASTIC"/>
    <property type="match status" value="1"/>
</dbReference>
<evidence type="ECO:0000313" key="2">
    <source>
        <dbReference type="Proteomes" id="UP001497392"/>
    </source>
</evidence>
<dbReference type="EMBL" id="CAXHTA020000017">
    <property type="protein sequence ID" value="CAL5227897.1"/>
    <property type="molecule type" value="Genomic_DNA"/>
</dbReference>
<dbReference type="Pfam" id="PF20133">
    <property type="entry name" value="HHL1-like"/>
    <property type="match status" value="1"/>
</dbReference>
<proteinExistence type="predicted"/>
<dbReference type="PANTHER" id="PTHR48191:SF2">
    <property type="entry name" value="PROTEIN HHL1, CHLOROPLASTIC"/>
    <property type="match status" value="1"/>
</dbReference>
<dbReference type="InterPro" id="IPR045388">
    <property type="entry name" value="HHL1-like"/>
</dbReference>
<dbReference type="Proteomes" id="UP001497392">
    <property type="component" value="Unassembled WGS sequence"/>
</dbReference>
<sequence length="216" mass="23610">MGAVSATCPCTCSAKLHLPVGSNARVSGRHASLRKAFTSHPSSCVPSSRGTLQICAAKGQGKKRAAQQAGQAQAPPTPPVDPQNEEFVLFIRAKKFPQWYPLSVVKGGAQANVLLKAMQNDFGKLLYGKTLIRQIGSVVYQDKGKLEGMVKRSLPMLKNFSEFEYGFKVRDKTRPNDWYFAENITVIPPEEKLRGTALDQVKDWWSNLTGGGSTTP</sequence>
<accession>A0ABP1G9A5</accession>
<protein>
    <submittedName>
        <fullName evidence="1">G10939 protein</fullName>
    </submittedName>
</protein>
<organism evidence="1 2">
    <name type="scientific">Coccomyxa viridis</name>
    <dbReference type="NCBI Taxonomy" id="1274662"/>
    <lineage>
        <taxon>Eukaryota</taxon>
        <taxon>Viridiplantae</taxon>
        <taxon>Chlorophyta</taxon>
        <taxon>core chlorophytes</taxon>
        <taxon>Trebouxiophyceae</taxon>
        <taxon>Trebouxiophyceae incertae sedis</taxon>
        <taxon>Coccomyxaceae</taxon>
        <taxon>Coccomyxa</taxon>
    </lineage>
</organism>
<gene>
    <name evidence="1" type="primary">g10939</name>
    <name evidence="1" type="ORF">VP750_LOCUS9803</name>
</gene>
<comment type="caution">
    <text evidence="1">The sequence shown here is derived from an EMBL/GenBank/DDBJ whole genome shotgun (WGS) entry which is preliminary data.</text>
</comment>